<feature type="DNA-binding region" description="H-T-H motif" evidence="4">
    <location>
        <begin position="33"/>
        <end position="52"/>
    </location>
</feature>
<dbReference type="PANTHER" id="PTHR47506">
    <property type="entry name" value="TRANSCRIPTIONAL REGULATORY PROTEIN"/>
    <property type="match status" value="1"/>
</dbReference>
<dbReference type="SUPFAM" id="SSF48498">
    <property type="entry name" value="Tetracyclin repressor-like, C-terminal domain"/>
    <property type="match status" value="1"/>
</dbReference>
<evidence type="ECO:0000259" key="5">
    <source>
        <dbReference type="PROSITE" id="PS50977"/>
    </source>
</evidence>
<proteinExistence type="predicted"/>
<dbReference type="PRINTS" id="PR00455">
    <property type="entry name" value="HTHTETR"/>
</dbReference>
<dbReference type="InterPro" id="IPR009057">
    <property type="entry name" value="Homeodomain-like_sf"/>
</dbReference>
<dbReference type="EMBL" id="VBUU01000039">
    <property type="protein sequence ID" value="TLF97540.1"/>
    <property type="molecule type" value="Genomic_DNA"/>
</dbReference>
<name>A0A5R8P740_9NOCA</name>
<evidence type="ECO:0000256" key="3">
    <source>
        <dbReference type="ARBA" id="ARBA00023163"/>
    </source>
</evidence>
<protein>
    <submittedName>
        <fullName evidence="6">TetR/AcrR family transcriptional regulator</fullName>
    </submittedName>
</protein>
<sequence length="192" mass="21266">MTDSQAAVKAGKRERLVDAAVQVFYERGVEKTTIADIAKTAEVPVGNVYYYFKTKDQLIEAAVEAHRRRLGHLLEELDGLGTPRERLRALIAGWVDLRDQAAQFGCPFGTLASEIDKRPEVLDAEVAATMRVLVDWTQRQFEQMGRADAAELGVALIAAYQGISLLTNTFRDPSLMEAEGDRLGRWIDSLAA</sequence>
<reference evidence="6 7" key="1">
    <citation type="submission" date="2019-05" db="EMBL/GenBank/DDBJ databases">
        <title>Genomes sequences of two Nocardia cyriacigeorgica environmental isolates, type strains Nocardia asteroides ATCC 19247 and Nocardia cyriacigeorgica DSM 44484.</title>
        <authorList>
            <person name="Vautrin F."/>
            <person name="Bergeron E."/>
            <person name="Dubost A."/>
            <person name="Abrouk D."/>
            <person name="Rodriguez Nava V."/>
            <person name="Pujic P."/>
        </authorList>
    </citation>
    <scope>NUCLEOTIDE SEQUENCE [LARGE SCALE GENOMIC DNA]</scope>
    <source>
        <strain evidence="6 7">EML 1456</strain>
    </source>
</reference>
<evidence type="ECO:0000313" key="6">
    <source>
        <dbReference type="EMBL" id="TLF97540.1"/>
    </source>
</evidence>
<evidence type="ECO:0000256" key="2">
    <source>
        <dbReference type="ARBA" id="ARBA00023125"/>
    </source>
</evidence>
<accession>A0A5R8P740</accession>
<dbReference type="Proteomes" id="UP000308349">
    <property type="component" value="Unassembled WGS sequence"/>
</dbReference>
<dbReference type="InterPro" id="IPR036271">
    <property type="entry name" value="Tet_transcr_reg_TetR-rel_C_sf"/>
</dbReference>
<keyword evidence="3" id="KW-0804">Transcription</keyword>
<gene>
    <name evidence="6" type="ORF">FEK35_26900</name>
</gene>
<dbReference type="SUPFAM" id="SSF46689">
    <property type="entry name" value="Homeodomain-like"/>
    <property type="match status" value="1"/>
</dbReference>
<dbReference type="GO" id="GO:0003677">
    <property type="term" value="F:DNA binding"/>
    <property type="evidence" value="ECO:0007669"/>
    <property type="project" value="UniProtKB-UniRule"/>
</dbReference>
<dbReference type="Gene3D" id="1.10.357.10">
    <property type="entry name" value="Tetracycline Repressor, domain 2"/>
    <property type="match status" value="1"/>
</dbReference>
<keyword evidence="1" id="KW-0805">Transcription regulation</keyword>
<evidence type="ECO:0000256" key="1">
    <source>
        <dbReference type="ARBA" id="ARBA00023015"/>
    </source>
</evidence>
<dbReference type="Pfam" id="PF16925">
    <property type="entry name" value="TetR_C_13"/>
    <property type="match status" value="1"/>
</dbReference>
<dbReference type="InterPro" id="IPR011075">
    <property type="entry name" value="TetR_C"/>
</dbReference>
<dbReference type="PANTHER" id="PTHR47506:SF1">
    <property type="entry name" value="HTH-TYPE TRANSCRIPTIONAL REGULATOR YJDC"/>
    <property type="match status" value="1"/>
</dbReference>
<keyword evidence="2 4" id="KW-0238">DNA-binding</keyword>
<dbReference type="PROSITE" id="PS50977">
    <property type="entry name" value="HTH_TETR_2"/>
    <property type="match status" value="1"/>
</dbReference>
<dbReference type="RefSeq" id="WP_138458572.1">
    <property type="nucleotide sequence ID" value="NZ_VBUU01000039.1"/>
</dbReference>
<feature type="domain" description="HTH tetR-type" evidence="5">
    <location>
        <begin position="10"/>
        <end position="70"/>
    </location>
</feature>
<dbReference type="InterPro" id="IPR001647">
    <property type="entry name" value="HTH_TetR"/>
</dbReference>
<evidence type="ECO:0000313" key="7">
    <source>
        <dbReference type="Proteomes" id="UP000308349"/>
    </source>
</evidence>
<comment type="caution">
    <text evidence="6">The sequence shown here is derived from an EMBL/GenBank/DDBJ whole genome shotgun (WGS) entry which is preliminary data.</text>
</comment>
<organism evidence="6 7">
    <name type="scientific">Nocardia cyriacigeorgica</name>
    <dbReference type="NCBI Taxonomy" id="135487"/>
    <lineage>
        <taxon>Bacteria</taxon>
        <taxon>Bacillati</taxon>
        <taxon>Actinomycetota</taxon>
        <taxon>Actinomycetes</taxon>
        <taxon>Mycobacteriales</taxon>
        <taxon>Nocardiaceae</taxon>
        <taxon>Nocardia</taxon>
    </lineage>
</organism>
<dbReference type="OrthoDB" id="9811084at2"/>
<dbReference type="Pfam" id="PF00440">
    <property type="entry name" value="TetR_N"/>
    <property type="match status" value="1"/>
</dbReference>
<dbReference type="AlphaFoldDB" id="A0A5R8P740"/>
<evidence type="ECO:0000256" key="4">
    <source>
        <dbReference type="PROSITE-ProRule" id="PRU00335"/>
    </source>
</evidence>